<dbReference type="GeneID" id="59255494"/>
<feature type="region of interest" description="Disordered" evidence="1">
    <location>
        <begin position="46"/>
        <end position="199"/>
    </location>
</feature>
<reference evidence="2 3" key="1">
    <citation type="journal article" date="2020" name="Phytopathology">
        <title>A high-quality genome resource of Botrytis fragariae, a new and rapidly spreading fungal pathogen causing strawberry gray mold in the U.S.A.</title>
        <authorList>
            <person name="Wu Y."/>
            <person name="Saski C.A."/>
            <person name="Schnabel G."/>
            <person name="Xiao S."/>
            <person name="Hu M."/>
        </authorList>
    </citation>
    <scope>NUCLEOTIDE SEQUENCE [LARGE SCALE GENOMIC DNA]</scope>
    <source>
        <strain evidence="2 3">BVB16</strain>
    </source>
</reference>
<name>A0A8H6B0Q4_9HELO</name>
<protein>
    <submittedName>
        <fullName evidence="2">Uncharacterized protein</fullName>
    </submittedName>
</protein>
<proteinExistence type="predicted"/>
<gene>
    <name evidence="2" type="ORF">Bfra_001369</name>
</gene>
<evidence type="ECO:0000256" key="1">
    <source>
        <dbReference type="SAM" id="MobiDB-lite"/>
    </source>
</evidence>
<dbReference type="AlphaFoldDB" id="A0A8H6B0Q4"/>
<dbReference type="EMBL" id="JABFCT010000003">
    <property type="protein sequence ID" value="KAF5877010.1"/>
    <property type="molecule type" value="Genomic_DNA"/>
</dbReference>
<keyword evidence="3" id="KW-1185">Reference proteome</keyword>
<dbReference type="RefSeq" id="XP_037195956.1">
    <property type="nucleotide sequence ID" value="XM_037331802.1"/>
</dbReference>
<evidence type="ECO:0000313" key="2">
    <source>
        <dbReference type="EMBL" id="KAF5877010.1"/>
    </source>
</evidence>
<feature type="compositionally biased region" description="Polar residues" evidence="1">
    <location>
        <begin position="46"/>
        <end position="64"/>
    </location>
</feature>
<evidence type="ECO:0000313" key="3">
    <source>
        <dbReference type="Proteomes" id="UP000531561"/>
    </source>
</evidence>
<organism evidence="2 3">
    <name type="scientific">Botrytis fragariae</name>
    <dbReference type="NCBI Taxonomy" id="1964551"/>
    <lineage>
        <taxon>Eukaryota</taxon>
        <taxon>Fungi</taxon>
        <taxon>Dikarya</taxon>
        <taxon>Ascomycota</taxon>
        <taxon>Pezizomycotina</taxon>
        <taxon>Leotiomycetes</taxon>
        <taxon>Helotiales</taxon>
        <taxon>Sclerotiniaceae</taxon>
        <taxon>Botrytis</taxon>
    </lineage>
</organism>
<dbReference type="OrthoDB" id="3564730at2759"/>
<dbReference type="Proteomes" id="UP000531561">
    <property type="component" value="Unassembled WGS sequence"/>
</dbReference>
<comment type="caution">
    <text evidence="2">The sequence shown here is derived from an EMBL/GenBank/DDBJ whole genome shotgun (WGS) entry which is preliminary data.</text>
</comment>
<feature type="compositionally biased region" description="Polar residues" evidence="1">
    <location>
        <begin position="190"/>
        <end position="199"/>
    </location>
</feature>
<sequence>MSNYKNDIKPEIQRFKYITSRESSKTSAHFDLNSIFSSLAGSYVSSQKRSVWSKSPSATSTRNDAATHRSASVGDHKDKAPRAGSYHSRKSASSLKEYDEVDNEPSPGEPKALSKGSADGSLHGRPSRSNTSTLDRHSLKSNLSIYNPDRGGKGTSAPAPSDHGPAERAQTSYGRCDDNNPPYFYENKTRQSNTSNMLY</sequence>
<accession>A0A8H6B0Q4</accession>